<comment type="subcellular location">
    <subcellularLocation>
        <location evidence="6">Cytoplasm</location>
    </subcellularLocation>
</comment>
<keyword evidence="1 6" id="KW-0963">Cytoplasm</keyword>
<dbReference type="NCBIfam" id="TIGR00202">
    <property type="entry name" value="csrA"/>
    <property type="match status" value="1"/>
</dbReference>
<dbReference type="GO" id="GO:0005829">
    <property type="term" value="C:cytosol"/>
    <property type="evidence" value="ECO:0007669"/>
    <property type="project" value="TreeGrafter"/>
</dbReference>
<evidence type="ECO:0000256" key="2">
    <source>
        <dbReference type="ARBA" id="ARBA00022491"/>
    </source>
</evidence>
<evidence type="ECO:0000313" key="8">
    <source>
        <dbReference type="Proteomes" id="UP000243819"/>
    </source>
</evidence>
<proteinExistence type="inferred from homology"/>
<dbReference type="GO" id="GO:1902208">
    <property type="term" value="P:regulation of bacterial-type flagellum assembly"/>
    <property type="evidence" value="ECO:0007669"/>
    <property type="project" value="UniProtKB-UniRule"/>
</dbReference>
<dbReference type="Gene3D" id="2.60.40.4380">
    <property type="entry name" value="Translational regulator CsrA"/>
    <property type="match status" value="1"/>
</dbReference>
<evidence type="ECO:0000256" key="5">
    <source>
        <dbReference type="ARBA" id="ARBA00022884"/>
    </source>
</evidence>
<dbReference type="InterPro" id="IPR036107">
    <property type="entry name" value="CsrA_sf"/>
</dbReference>
<dbReference type="STRING" id="1120990.SAMN03080614_100936"/>
<gene>
    <name evidence="6" type="primary">csrA</name>
    <name evidence="7" type="ORF">SAMN03080614_100936</name>
</gene>
<name>A0A1H9ZIZ9_9FIRM</name>
<evidence type="ECO:0000256" key="4">
    <source>
        <dbReference type="ARBA" id="ARBA00022845"/>
    </source>
</evidence>
<keyword evidence="2 6" id="KW-0678">Repressor</keyword>
<dbReference type="PANTHER" id="PTHR34984">
    <property type="entry name" value="CARBON STORAGE REGULATOR"/>
    <property type="match status" value="1"/>
</dbReference>
<evidence type="ECO:0000256" key="1">
    <source>
        <dbReference type="ARBA" id="ARBA00022490"/>
    </source>
</evidence>
<keyword evidence="4 6" id="KW-0810">Translation regulation</keyword>
<sequence length="76" mass="8584">MLVLTRKKDEGIVIGKDIKVTVLEVKGDLVKLGIEAPKWVNICREELYQDVENLNKMGAKPTGDLKKLASYITKRE</sequence>
<dbReference type="RefSeq" id="WP_091349495.1">
    <property type="nucleotide sequence ID" value="NZ_FOIF01000009.1"/>
</dbReference>
<comment type="subunit">
    <text evidence="6">Homodimer; the beta-strands of each monomer intercalate to form a hydrophobic core, while the alpha-helices form wings that extend away from the core.</text>
</comment>
<dbReference type="GO" id="GO:0006402">
    <property type="term" value="P:mRNA catabolic process"/>
    <property type="evidence" value="ECO:0007669"/>
    <property type="project" value="InterPro"/>
</dbReference>
<dbReference type="Pfam" id="PF02599">
    <property type="entry name" value="CsrA"/>
    <property type="match status" value="1"/>
</dbReference>
<dbReference type="PANTHER" id="PTHR34984:SF1">
    <property type="entry name" value="CARBON STORAGE REGULATOR"/>
    <property type="match status" value="1"/>
</dbReference>
<dbReference type="GO" id="GO:0006109">
    <property type="term" value="P:regulation of carbohydrate metabolic process"/>
    <property type="evidence" value="ECO:0007669"/>
    <property type="project" value="InterPro"/>
</dbReference>
<evidence type="ECO:0000313" key="7">
    <source>
        <dbReference type="EMBL" id="SES81067.1"/>
    </source>
</evidence>
<keyword evidence="8" id="KW-1185">Reference proteome</keyword>
<reference evidence="8" key="1">
    <citation type="submission" date="2016-10" db="EMBL/GenBank/DDBJ databases">
        <authorList>
            <person name="Varghese N."/>
            <person name="Submissions S."/>
        </authorList>
    </citation>
    <scope>NUCLEOTIDE SEQUENCE [LARGE SCALE GENOMIC DNA]</scope>
    <source>
        <strain evidence="8">DSM 13577</strain>
    </source>
</reference>
<dbReference type="AlphaFoldDB" id="A0A1H9ZIZ9"/>
<keyword evidence="3 6" id="KW-1005">Bacterial flagellum biogenesis</keyword>
<dbReference type="GO" id="GO:0048027">
    <property type="term" value="F:mRNA 5'-UTR binding"/>
    <property type="evidence" value="ECO:0007669"/>
    <property type="project" value="UniProtKB-UniRule"/>
</dbReference>
<dbReference type="NCBIfam" id="NF002469">
    <property type="entry name" value="PRK01712.1"/>
    <property type="match status" value="1"/>
</dbReference>
<dbReference type="InterPro" id="IPR003751">
    <property type="entry name" value="CsrA"/>
</dbReference>
<organism evidence="7 8">
    <name type="scientific">Anaerobranca gottschalkii DSM 13577</name>
    <dbReference type="NCBI Taxonomy" id="1120990"/>
    <lineage>
        <taxon>Bacteria</taxon>
        <taxon>Bacillati</taxon>
        <taxon>Bacillota</taxon>
        <taxon>Clostridia</taxon>
        <taxon>Eubacteriales</taxon>
        <taxon>Proteinivoracaceae</taxon>
        <taxon>Anaerobranca</taxon>
    </lineage>
</organism>
<protein>
    <recommendedName>
        <fullName evidence="6">Translational regulator CsrA</fullName>
    </recommendedName>
</protein>
<comment type="similarity">
    <text evidence="6">Belongs to the CsrA/RsmA family.</text>
</comment>
<dbReference type="HAMAP" id="MF_00167">
    <property type="entry name" value="CsrA"/>
    <property type="match status" value="1"/>
</dbReference>
<dbReference type="FunFam" id="2.60.40.4380:FF:000002">
    <property type="entry name" value="Translational regulator CsrA"/>
    <property type="match status" value="1"/>
</dbReference>
<evidence type="ECO:0000256" key="6">
    <source>
        <dbReference type="HAMAP-Rule" id="MF_00167"/>
    </source>
</evidence>
<comment type="function">
    <text evidence="6">A translational regulator that binds mRNA to regulate translation initiation and/or mRNA stability. Usually binds in the 5'-UTR at or near the Shine-Dalgarno sequence preventing ribosome-binding, thus repressing translation. Its main target seems to be the major flagellin gene, while its function is anatagonized by FliW.</text>
</comment>
<evidence type="ECO:0000256" key="3">
    <source>
        <dbReference type="ARBA" id="ARBA00022795"/>
    </source>
</evidence>
<accession>A0A1H9ZIZ9</accession>
<dbReference type="OrthoDB" id="9809061at2"/>
<dbReference type="SUPFAM" id="SSF117130">
    <property type="entry name" value="CsrA-like"/>
    <property type="match status" value="1"/>
</dbReference>
<dbReference type="GO" id="GO:0045947">
    <property type="term" value="P:negative regulation of translational initiation"/>
    <property type="evidence" value="ECO:0007669"/>
    <property type="project" value="UniProtKB-UniRule"/>
</dbReference>
<dbReference type="GO" id="GO:0044781">
    <property type="term" value="P:bacterial-type flagellum organization"/>
    <property type="evidence" value="ECO:0007669"/>
    <property type="project" value="UniProtKB-KW"/>
</dbReference>
<dbReference type="Proteomes" id="UP000243819">
    <property type="component" value="Unassembled WGS sequence"/>
</dbReference>
<dbReference type="EMBL" id="FOIF01000009">
    <property type="protein sequence ID" value="SES81067.1"/>
    <property type="molecule type" value="Genomic_DNA"/>
</dbReference>
<keyword evidence="5 6" id="KW-0694">RNA-binding</keyword>